<evidence type="ECO:0000313" key="2">
    <source>
        <dbReference type="Proteomes" id="UP000075901"/>
    </source>
</evidence>
<sequence>MHVVDYSPFPESTGFDRSQPNLMLRIQSEYSGAPDSIGVLRSSGVLRIRSEYSGAPESNPEFYRIRSRFSTCGFGVDSWIHSGVPITNANTYWQLYYIRQI</sequence>
<keyword evidence="2" id="KW-1185">Reference proteome</keyword>
<proteinExistence type="predicted"/>
<organism evidence="1 2">
    <name type="scientific">Anopheles maculatus</name>
    <dbReference type="NCBI Taxonomy" id="74869"/>
    <lineage>
        <taxon>Eukaryota</taxon>
        <taxon>Metazoa</taxon>
        <taxon>Ecdysozoa</taxon>
        <taxon>Arthropoda</taxon>
        <taxon>Hexapoda</taxon>
        <taxon>Insecta</taxon>
        <taxon>Pterygota</taxon>
        <taxon>Neoptera</taxon>
        <taxon>Endopterygota</taxon>
        <taxon>Diptera</taxon>
        <taxon>Nematocera</taxon>
        <taxon>Culicoidea</taxon>
        <taxon>Culicidae</taxon>
        <taxon>Anophelinae</taxon>
        <taxon>Anopheles</taxon>
        <taxon>Anopheles maculatus group</taxon>
    </lineage>
</organism>
<name>A0A182SWZ2_9DIPT</name>
<dbReference type="Proteomes" id="UP000075901">
    <property type="component" value="Unassembled WGS sequence"/>
</dbReference>
<evidence type="ECO:0000313" key="1">
    <source>
        <dbReference type="EnsemblMetazoa" id="AMAM015121-PA"/>
    </source>
</evidence>
<protein>
    <submittedName>
        <fullName evidence="1">Uncharacterized protein</fullName>
    </submittedName>
</protein>
<reference evidence="2" key="1">
    <citation type="submission" date="2013-09" db="EMBL/GenBank/DDBJ databases">
        <title>The Genome Sequence of Anopheles maculatus species B.</title>
        <authorList>
            <consortium name="The Broad Institute Genomics Platform"/>
            <person name="Neafsey D.E."/>
            <person name="Besansky N."/>
            <person name="Howell P."/>
            <person name="Walton C."/>
            <person name="Young S.K."/>
            <person name="Zeng Q."/>
            <person name="Gargeya S."/>
            <person name="Fitzgerald M."/>
            <person name="Haas B."/>
            <person name="Abouelleil A."/>
            <person name="Allen A.W."/>
            <person name="Alvarado L."/>
            <person name="Arachchi H.M."/>
            <person name="Berlin A.M."/>
            <person name="Chapman S.B."/>
            <person name="Gainer-Dewar J."/>
            <person name="Goldberg J."/>
            <person name="Griggs A."/>
            <person name="Gujja S."/>
            <person name="Hansen M."/>
            <person name="Howarth C."/>
            <person name="Imamovic A."/>
            <person name="Ireland A."/>
            <person name="Larimer J."/>
            <person name="McCowan C."/>
            <person name="Murphy C."/>
            <person name="Pearson M."/>
            <person name="Poon T.W."/>
            <person name="Priest M."/>
            <person name="Roberts A."/>
            <person name="Saif S."/>
            <person name="Shea T."/>
            <person name="Sisk P."/>
            <person name="Sykes S."/>
            <person name="Wortman J."/>
            <person name="Nusbaum C."/>
            <person name="Birren B."/>
        </authorList>
    </citation>
    <scope>NUCLEOTIDE SEQUENCE [LARGE SCALE GENOMIC DNA]</scope>
    <source>
        <strain evidence="2">maculatus3</strain>
    </source>
</reference>
<reference evidence="1" key="2">
    <citation type="submission" date="2020-05" db="UniProtKB">
        <authorList>
            <consortium name="EnsemblMetazoa"/>
        </authorList>
    </citation>
    <scope>IDENTIFICATION</scope>
    <source>
        <strain evidence="1">maculatus3</strain>
    </source>
</reference>
<dbReference type="VEuPathDB" id="VectorBase:AMAM015121"/>
<dbReference type="AlphaFoldDB" id="A0A182SWZ2"/>
<dbReference type="EnsemblMetazoa" id="AMAM015121-RA">
    <property type="protein sequence ID" value="AMAM015121-PA"/>
    <property type="gene ID" value="AMAM015121"/>
</dbReference>
<accession>A0A182SWZ2</accession>